<keyword evidence="2" id="KW-1185">Reference proteome</keyword>
<dbReference type="AlphaFoldDB" id="A0A5C6Q883"/>
<evidence type="ECO:0000313" key="1">
    <source>
        <dbReference type="EMBL" id="TWX64850.1"/>
    </source>
</evidence>
<comment type="caution">
    <text evidence="1">The sequence shown here is derived from an EMBL/GenBank/DDBJ whole genome shotgun (WGS) entry which is preliminary data.</text>
</comment>
<organism evidence="1 2">
    <name type="scientific">Colwellia demingiae</name>
    <dbReference type="NCBI Taxonomy" id="89401"/>
    <lineage>
        <taxon>Bacteria</taxon>
        <taxon>Pseudomonadati</taxon>
        <taxon>Pseudomonadota</taxon>
        <taxon>Gammaproteobacteria</taxon>
        <taxon>Alteromonadales</taxon>
        <taxon>Colwelliaceae</taxon>
        <taxon>Colwellia</taxon>
    </lineage>
</organism>
<sequence>MYICNESNHGNFVNKYLLIALALLSFISQGTENSAHTEVWSPPTPVFSQQFDWLKLRSGEWLKGDIISMYDDELEFESEEFNTITFDWENVTELRSRFNQQIRFANGEVKQGFLIVKDNHLVVISGGSEQHYPLSELLSITSSSDDRKELWDGKVSLGIDVNSGNVNQLDYLASARIQRRTPFTRFKVEFTYNYSESTVDENEQVITDTSRLTSNLDWFYSSKVFFRVFDYEHFTDFQQNIKSRNTLGLSLGYHIFQNKRLQWDVTLGPSYQQTVYYNTTDESDQQSGVIALGTLFEYSISSRLDYLFDYQLQFVEEKSGKRNSHLQTGFEFEFQDHFELNVMFYLDRVANPVAPMGTPPPQSNDYRLVISLGYDF</sequence>
<dbReference type="OrthoDB" id="5848222at2"/>
<dbReference type="Pfam" id="PF04338">
    <property type="entry name" value="DUF481"/>
    <property type="match status" value="1"/>
</dbReference>
<reference evidence="1 2" key="1">
    <citation type="submission" date="2019-07" db="EMBL/GenBank/DDBJ databases">
        <title>Genomes of sea-ice associated Colwellia species.</title>
        <authorList>
            <person name="Bowman J.P."/>
        </authorList>
    </citation>
    <scope>NUCLEOTIDE SEQUENCE [LARGE SCALE GENOMIC DNA]</scope>
    <source>
        <strain evidence="1 2">ACAM 459</strain>
    </source>
</reference>
<gene>
    <name evidence="1" type="ORF">ESZ36_19355</name>
</gene>
<dbReference type="EMBL" id="VOLT01000012">
    <property type="protein sequence ID" value="TWX64850.1"/>
    <property type="molecule type" value="Genomic_DNA"/>
</dbReference>
<dbReference type="InterPro" id="IPR007433">
    <property type="entry name" value="DUF481"/>
</dbReference>
<proteinExistence type="predicted"/>
<accession>A0A5C6Q883</accession>
<protein>
    <submittedName>
        <fullName evidence="1">DUF481 domain-containing protein</fullName>
    </submittedName>
</protein>
<evidence type="ECO:0000313" key="2">
    <source>
        <dbReference type="Proteomes" id="UP000321822"/>
    </source>
</evidence>
<name>A0A5C6Q883_9GAMM</name>
<dbReference type="Proteomes" id="UP000321822">
    <property type="component" value="Unassembled WGS sequence"/>
</dbReference>